<feature type="transmembrane region" description="Helical" evidence="1">
    <location>
        <begin position="86"/>
        <end position="107"/>
    </location>
</feature>
<feature type="transmembrane region" description="Helical" evidence="1">
    <location>
        <begin position="157"/>
        <end position="177"/>
    </location>
</feature>
<evidence type="ECO:0000313" key="2">
    <source>
        <dbReference type="EMBL" id="QHS94237.1"/>
    </source>
</evidence>
<organism evidence="2">
    <name type="scientific">viral metagenome</name>
    <dbReference type="NCBI Taxonomy" id="1070528"/>
    <lineage>
        <taxon>unclassified sequences</taxon>
        <taxon>metagenomes</taxon>
        <taxon>organismal metagenomes</taxon>
    </lineage>
</organism>
<accession>A0A6C0BP83</accession>
<keyword evidence="1" id="KW-1133">Transmembrane helix</keyword>
<feature type="transmembrane region" description="Helical" evidence="1">
    <location>
        <begin position="127"/>
        <end position="145"/>
    </location>
</feature>
<name>A0A6C0BP83_9ZZZZ</name>
<keyword evidence="1" id="KW-0812">Transmembrane</keyword>
<dbReference type="EMBL" id="MN739218">
    <property type="protein sequence ID" value="QHS94237.1"/>
    <property type="molecule type" value="Genomic_DNA"/>
</dbReference>
<feature type="transmembrane region" description="Helical" evidence="1">
    <location>
        <begin position="16"/>
        <end position="34"/>
    </location>
</feature>
<sequence length="194" mass="23067">MKQFLIKYFETEKRKALLPFLLVEIMKMVLGYMLNNKLSQSKADSIFLFSNIIFLFLHYSLDIIIAKDVHDPINWYIGSFKTNAIFFKYVVSYTISYITSETITEYINRLFIRHNFMITKKSENNVIIIRTVVNLILNLLIFYHLKFKWALSVSKNVTIDIIVMFWTSILIILYMIFKSINNLEKKICDKNDTI</sequence>
<keyword evidence="1" id="KW-0472">Membrane</keyword>
<protein>
    <submittedName>
        <fullName evidence="2">Uncharacterized protein</fullName>
    </submittedName>
</protein>
<evidence type="ECO:0000256" key="1">
    <source>
        <dbReference type="SAM" id="Phobius"/>
    </source>
</evidence>
<proteinExistence type="predicted"/>
<reference evidence="2" key="1">
    <citation type="journal article" date="2020" name="Nature">
        <title>Giant virus diversity and host interactions through global metagenomics.</title>
        <authorList>
            <person name="Schulz F."/>
            <person name="Roux S."/>
            <person name="Paez-Espino D."/>
            <person name="Jungbluth S."/>
            <person name="Walsh D.A."/>
            <person name="Denef V.J."/>
            <person name="McMahon K.D."/>
            <person name="Konstantinidis K.T."/>
            <person name="Eloe-Fadrosh E.A."/>
            <person name="Kyrpides N.C."/>
            <person name="Woyke T."/>
        </authorList>
    </citation>
    <scope>NUCLEOTIDE SEQUENCE</scope>
    <source>
        <strain evidence="2">GVMAG-M-3300018416-26</strain>
    </source>
</reference>
<feature type="transmembrane region" description="Helical" evidence="1">
    <location>
        <begin position="46"/>
        <end position="66"/>
    </location>
</feature>
<dbReference type="AlphaFoldDB" id="A0A6C0BP83"/>